<feature type="compositionally biased region" description="Basic and acidic residues" evidence="1">
    <location>
        <begin position="44"/>
        <end position="53"/>
    </location>
</feature>
<feature type="compositionally biased region" description="Polar residues" evidence="1">
    <location>
        <begin position="1"/>
        <end position="19"/>
    </location>
</feature>
<evidence type="ECO:0000259" key="2">
    <source>
        <dbReference type="PROSITE" id="PS50190"/>
    </source>
</evidence>
<dbReference type="GO" id="GO:0032012">
    <property type="term" value="P:regulation of ARF protein signal transduction"/>
    <property type="evidence" value="ECO:0007669"/>
    <property type="project" value="InterPro"/>
</dbReference>
<feature type="region of interest" description="Disordered" evidence="1">
    <location>
        <begin position="1172"/>
        <end position="1198"/>
    </location>
</feature>
<dbReference type="PANTHER" id="PTHR10663">
    <property type="entry name" value="GUANYL-NUCLEOTIDE EXCHANGE FACTOR"/>
    <property type="match status" value="1"/>
</dbReference>
<dbReference type="OrthoDB" id="2157641at2759"/>
<feature type="compositionally biased region" description="Polar residues" evidence="1">
    <location>
        <begin position="778"/>
        <end position="800"/>
    </location>
</feature>
<keyword evidence="4" id="KW-1185">Reference proteome</keyword>
<feature type="region of interest" description="Disordered" evidence="1">
    <location>
        <begin position="1067"/>
        <end position="1146"/>
    </location>
</feature>
<dbReference type="STRING" id="237631.A0A0D1D186"/>
<organism evidence="3 4">
    <name type="scientific">Mycosarcoma maydis</name>
    <name type="common">Corn smut fungus</name>
    <name type="synonym">Ustilago maydis</name>
    <dbReference type="NCBI Taxonomy" id="5270"/>
    <lineage>
        <taxon>Eukaryota</taxon>
        <taxon>Fungi</taxon>
        <taxon>Dikarya</taxon>
        <taxon>Basidiomycota</taxon>
        <taxon>Ustilaginomycotina</taxon>
        <taxon>Ustilaginomycetes</taxon>
        <taxon>Ustilaginales</taxon>
        <taxon>Ustilaginaceae</taxon>
        <taxon>Mycosarcoma</taxon>
    </lineage>
</organism>
<sequence>MPSTTAFGAPRRTSTSSDYSEIPSYPSPNTASPPRSHAPSLRSLAERKPDAKRSYPTFHPSPRLLQPQRPDTASTTTSFVSAGARTSAPASQTSASSSRHTSPKKPSAPSRIGRDFEALLASDETYVLRDRARIALDNEIPQNTSVQLFPSRSPSSTHRVIVERRRQQASSSSLSTDLDELDEQDTEQLDTTPRPLHVDVFQSPQRRQPSPTTPATLAKPASASRATSAKTSHPPTSPDRITSLRRPTSASSNPSSPSSKFQTAPMSVMPGYLSPPATGSANTTPRSRPRLGSSVGLEQEIDDTMPGPSDTDSVVPMVSFRQRMKKTSGFLRKFRKDNTPARRDREAAESTRSGSVGHAYSIGSNPSSTSLGRSGISDTNISLAALRRRESKASIGSLGGASNTGSISKSQHFTSTDGVAVPTIPERFMQPSTSSNAQNDVALEAVQESLPQRDVVAPSESQRLAPQIKTGLRVPSAPATMTEWDPATKYSLPQRSSSQGHVHERNKSLASSESSGVIRLAVQQLSSHMDDVWKATPAQEVQIPNARDARDAPSPKRSWGPSPQLPDLDINHSKQRSGNFMEEPDLVSSSESGAVPAAASKMDRSASASSNSNLSTQLSRESRNKEHAGLGIISQVSTPGEQVWNKSGAAQDGTESAGSPVNAASNDESREPITHLPQLLPTERSKRSIQPSPPPPTDSPRMATLSRSSRPNSIDAFAGDARRRTTDSGASLVSIRTFETAAESAGPGSTDAKVASFDLPSADSVQTASPMLSRDTTRSATSPSVASRNIAQHVSHTTNGHVHLDDERDDKSEIDEQEQSIRLVPRRSNTEDINLACDSAMTIITAPESPVLDRWAAVGKTSELSEQSSLQTERDRSTSRGGTNPALLSTRSVHRSSSPVSSPGSARTSFDAAVAQSVDGGSGVSPTKAASALELATKCWNEDPGFLKRDKIAEWLGGLGLVNRAARSYYFANFDFAGLRLDMAFRRLCDKLFLRAETQQIDRILAAFSQRYFECNPDSVLGSADVVHSVVFSILLLNTDLHIADLQERMTRQQFVKNTLGAIAESRGDAADVEDGRSSFSVAPGEMTRSTDAVPPPAAAQRRNSISSYLGSRSKHTSSATNLEASSDAHLDHWRPGTSMSGSKGKEAEVEWLLREIYAAVRSERILLPNPETGSETVAGGRVSANFSPSLGGGRRKLGNDRMTALKRGSIRGIQGLLGGIGSTPLVDGALSPNPSRSSVDSWGRTSQSLADRDRLLSPLPSTTLGFVSTLTQTIIKESMEEENTTAAAATTKEAALDEEDDDDQLALAGPPWAKEGSLTRKIYWESTGKRAKDKNWTEVFVVVSKGTLSMFRFDLGGSSAGAAWKGAKSRPSATGAEADAEADAGGAAFGGGNWLSSATCLGEISLAHSLANALPPPGYSKMRPHVFALTLPGGKMFFFQTGHEELVNEWVSTCNYWAARQSKEPLPGGVSNMEYGWNKVLPLVEDVDELDGEDTKIGTDSRSTFSVAVSGAASSKLDYASKERIFINEWHTPQLPSVASTLSEDRQLIRLEKQVAHIQASLSEHNKLRHPMLALYAPKSASYSKALANWEKKSNWLLQELVKYQSYLESLKHSADLKAERRAAREVDQMVRDGDEMLAQLQLSTA</sequence>
<protein>
    <recommendedName>
        <fullName evidence="2">SEC7 domain-containing protein</fullName>
    </recommendedName>
</protein>
<feature type="compositionally biased region" description="Polar residues" evidence="1">
    <location>
        <begin position="362"/>
        <end position="376"/>
    </location>
</feature>
<dbReference type="Gene3D" id="1.10.1000.11">
    <property type="entry name" value="Arf Nucleotide-binding Site Opener,domain 2"/>
    <property type="match status" value="1"/>
</dbReference>
<dbReference type="InParanoid" id="A0A0D1D186"/>
<name>A0A0D1D186_MYCMD</name>
<feature type="compositionally biased region" description="Low complexity" evidence="1">
    <location>
        <begin position="84"/>
        <end position="100"/>
    </location>
</feature>
<gene>
    <name evidence="3" type="ORF">UMAG_10461</name>
</gene>
<feature type="compositionally biased region" description="Acidic residues" evidence="1">
    <location>
        <begin position="177"/>
        <end position="188"/>
    </location>
</feature>
<feature type="region of interest" description="Disordered" evidence="1">
    <location>
        <begin position="1"/>
        <end position="115"/>
    </location>
</feature>
<feature type="region of interest" description="Disordered" evidence="1">
    <location>
        <begin position="860"/>
        <end position="908"/>
    </location>
</feature>
<feature type="compositionally biased region" description="Polar residues" evidence="1">
    <location>
        <begin position="430"/>
        <end position="439"/>
    </location>
</feature>
<feature type="compositionally biased region" description="Low complexity" evidence="1">
    <location>
        <begin position="597"/>
        <end position="619"/>
    </location>
</feature>
<dbReference type="FunCoup" id="A0A0D1D186">
    <property type="interactions" value="27"/>
</dbReference>
<feature type="compositionally biased region" description="Polar residues" evidence="1">
    <location>
        <begin position="491"/>
        <end position="500"/>
    </location>
</feature>
<dbReference type="eggNOG" id="KOG0929">
    <property type="taxonomic scope" value="Eukaryota"/>
</dbReference>
<dbReference type="SMART" id="SM00222">
    <property type="entry name" value="Sec7"/>
    <property type="match status" value="1"/>
</dbReference>
<dbReference type="InterPro" id="IPR035999">
    <property type="entry name" value="Sec7_dom_sf"/>
</dbReference>
<accession>A0A0D1D186</accession>
<reference evidence="3 4" key="1">
    <citation type="journal article" date="2006" name="Nature">
        <title>Insights from the genome of the biotrophic fungal plant pathogen Ustilago maydis.</title>
        <authorList>
            <person name="Kamper J."/>
            <person name="Kahmann R."/>
            <person name="Bolker M."/>
            <person name="Ma L.J."/>
            <person name="Brefort T."/>
            <person name="Saville B.J."/>
            <person name="Banuett F."/>
            <person name="Kronstad J.W."/>
            <person name="Gold S.E."/>
            <person name="Muller O."/>
            <person name="Perlin M.H."/>
            <person name="Wosten H.A."/>
            <person name="de Vries R."/>
            <person name="Ruiz-Herrera J."/>
            <person name="Reynaga-Pena C.G."/>
            <person name="Snetselaar K."/>
            <person name="McCann M."/>
            <person name="Perez-Martin J."/>
            <person name="Feldbrugge M."/>
            <person name="Basse C.W."/>
            <person name="Steinberg G."/>
            <person name="Ibeas J.I."/>
            <person name="Holloman W."/>
            <person name="Guzman P."/>
            <person name="Farman M."/>
            <person name="Stajich J.E."/>
            <person name="Sentandreu R."/>
            <person name="Gonzalez-Prieto J.M."/>
            <person name="Kennell J.C."/>
            <person name="Molina L."/>
            <person name="Schirawski J."/>
            <person name="Mendoza-Mendoza A."/>
            <person name="Greilinger D."/>
            <person name="Munch K."/>
            <person name="Rossel N."/>
            <person name="Scherer M."/>
            <person name="Vranes M."/>
            <person name="Ladendorf O."/>
            <person name="Vincon V."/>
            <person name="Fuchs U."/>
            <person name="Sandrock B."/>
            <person name="Meng S."/>
            <person name="Ho E.C."/>
            <person name="Cahill M.J."/>
            <person name="Boyce K.J."/>
            <person name="Klose J."/>
            <person name="Klosterman S.J."/>
            <person name="Deelstra H.J."/>
            <person name="Ortiz-Castellanos L."/>
            <person name="Li W."/>
            <person name="Sanchez-Alonso P."/>
            <person name="Schreier P.H."/>
            <person name="Hauser-Hahn I."/>
            <person name="Vaupel M."/>
            <person name="Koopmann E."/>
            <person name="Friedrich G."/>
            <person name="Voss H."/>
            <person name="Schluter T."/>
            <person name="Margolis J."/>
            <person name="Platt D."/>
            <person name="Swimmer C."/>
            <person name="Gnirke A."/>
            <person name="Chen F."/>
            <person name="Vysotskaia V."/>
            <person name="Mannhaupt G."/>
            <person name="Guldener U."/>
            <person name="Munsterkotter M."/>
            <person name="Haase D."/>
            <person name="Oesterheld M."/>
            <person name="Mewes H.W."/>
            <person name="Mauceli E.W."/>
            <person name="DeCaprio D."/>
            <person name="Wade C.M."/>
            <person name="Butler J."/>
            <person name="Young S."/>
            <person name="Jaffe D.B."/>
            <person name="Calvo S."/>
            <person name="Nusbaum C."/>
            <person name="Galagan J."/>
            <person name="Birren B.W."/>
        </authorList>
    </citation>
    <scope>NUCLEOTIDE SEQUENCE [LARGE SCALE GENOMIC DNA]</scope>
    <source>
        <strain evidence="4">DSM 14603 / FGSC 9021 / UM521</strain>
    </source>
</reference>
<feature type="domain" description="SEC7" evidence="2">
    <location>
        <begin position="918"/>
        <end position="1075"/>
    </location>
</feature>
<evidence type="ECO:0000256" key="1">
    <source>
        <dbReference type="SAM" id="MobiDB-lite"/>
    </source>
</evidence>
<evidence type="ECO:0000313" key="4">
    <source>
        <dbReference type="Proteomes" id="UP000000561"/>
    </source>
</evidence>
<feature type="compositionally biased region" description="Polar residues" evidence="1">
    <location>
        <begin position="400"/>
        <end position="417"/>
    </location>
</feature>
<feature type="compositionally biased region" description="Polar residues" evidence="1">
    <location>
        <begin position="69"/>
        <end position="80"/>
    </location>
</feature>
<feature type="region of interest" description="Disordered" evidence="1">
    <location>
        <begin position="452"/>
        <end position="514"/>
    </location>
</feature>
<proteinExistence type="predicted"/>
<feature type="compositionally biased region" description="Polar residues" evidence="1">
    <location>
        <begin position="140"/>
        <end position="158"/>
    </location>
</feature>
<evidence type="ECO:0000313" key="3">
    <source>
        <dbReference type="EMBL" id="KIS72133.1"/>
    </source>
</evidence>
<feature type="compositionally biased region" description="Low complexity" evidence="1">
    <location>
        <begin position="247"/>
        <end position="259"/>
    </location>
</feature>
<dbReference type="RefSeq" id="XP_011386682.1">
    <property type="nucleotide sequence ID" value="XM_011388380.1"/>
</dbReference>
<feature type="compositionally biased region" description="Basic and acidic residues" evidence="1">
    <location>
        <begin position="1067"/>
        <end position="1077"/>
    </location>
</feature>
<dbReference type="CDD" id="cd00171">
    <property type="entry name" value="Sec7"/>
    <property type="match status" value="1"/>
</dbReference>
<dbReference type="Pfam" id="PF01369">
    <property type="entry name" value="Sec7"/>
    <property type="match status" value="1"/>
</dbReference>
<dbReference type="Gene3D" id="2.30.29.30">
    <property type="entry name" value="Pleckstrin-homology domain (PH domain)/Phosphotyrosine-binding domain (PTB)"/>
    <property type="match status" value="1"/>
</dbReference>
<feature type="compositionally biased region" description="Low complexity" evidence="1">
    <location>
        <begin position="218"/>
        <end position="232"/>
    </location>
</feature>
<feature type="region of interest" description="Disordered" evidence="1">
    <location>
        <begin position="329"/>
        <end position="376"/>
    </location>
</feature>
<feature type="region of interest" description="Disordered" evidence="1">
    <location>
        <begin position="390"/>
        <end position="440"/>
    </location>
</feature>
<feature type="compositionally biased region" description="Polar residues" evidence="1">
    <location>
        <begin position="277"/>
        <end position="286"/>
    </location>
</feature>
<feature type="compositionally biased region" description="Low complexity" evidence="1">
    <location>
        <begin position="889"/>
        <end position="908"/>
    </location>
</feature>
<feature type="compositionally biased region" description="Polar residues" evidence="1">
    <location>
        <begin position="1102"/>
        <end position="1125"/>
    </location>
</feature>
<dbReference type="SUPFAM" id="SSF50729">
    <property type="entry name" value="PH domain-like"/>
    <property type="match status" value="1"/>
</dbReference>
<dbReference type="VEuPathDB" id="FungiDB:UMAG_10461"/>
<dbReference type="EMBL" id="CM003140">
    <property type="protein sequence ID" value="KIS72133.1"/>
    <property type="molecule type" value="Genomic_DNA"/>
</dbReference>
<dbReference type="PANTHER" id="PTHR10663:SF373">
    <property type="entry name" value="PH AND SEC7 DOMAIN-CONTAINING PROTEIN C11E3.11C"/>
    <property type="match status" value="1"/>
</dbReference>
<dbReference type="Proteomes" id="UP000000561">
    <property type="component" value="Chromosome 1"/>
</dbReference>
<dbReference type="InterPro" id="IPR023394">
    <property type="entry name" value="Sec7_C_sf"/>
</dbReference>
<feature type="region of interest" description="Disordered" evidence="1">
    <location>
        <begin position="136"/>
        <end position="316"/>
    </location>
</feature>
<feature type="compositionally biased region" description="Polar residues" evidence="1">
    <location>
        <begin position="202"/>
        <end position="215"/>
    </location>
</feature>
<feature type="compositionally biased region" description="Basic and acidic residues" evidence="1">
    <location>
        <begin position="802"/>
        <end position="811"/>
    </location>
</feature>
<feature type="compositionally biased region" description="Polar residues" evidence="1">
    <location>
        <begin position="653"/>
        <end position="666"/>
    </location>
</feature>
<dbReference type="SMART" id="SM00233">
    <property type="entry name" value="PH"/>
    <property type="match status" value="1"/>
</dbReference>
<dbReference type="GO" id="GO:0005085">
    <property type="term" value="F:guanyl-nucleotide exchange factor activity"/>
    <property type="evidence" value="ECO:0007669"/>
    <property type="project" value="InterPro"/>
</dbReference>
<dbReference type="GeneID" id="23566492"/>
<dbReference type="Pfam" id="PF15410">
    <property type="entry name" value="PH_9"/>
    <property type="match status" value="1"/>
</dbReference>
<dbReference type="InterPro" id="IPR011993">
    <property type="entry name" value="PH-like_dom_sf"/>
</dbReference>
<dbReference type="InterPro" id="IPR041681">
    <property type="entry name" value="PH_9"/>
</dbReference>
<feature type="region of interest" description="Disordered" evidence="1">
    <location>
        <begin position="536"/>
        <end position="729"/>
    </location>
</feature>
<feature type="region of interest" description="Disordered" evidence="1">
    <location>
        <begin position="763"/>
        <end position="818"/>
    </location>
</feature>
<dbReference type="InterPro" id="IPR000904">
    <property type="entry name" value="Sec7_dom"/>
</dbReference>
<feature type="compositionally biased region" description="Basic and acidic residues" evidence="1">
    <location>
        <begin position="336"/>
        <end position="349"/>
    </location>
</feature>
<dbReference type="SUPFAM" id="SSF48425">
    <property type="entry name" value="Sec7 domain"/>
    <property type="match status" value="1"/>
</dbReference>
<dbReference type="KEGG" id="uma:UMAG_10461"/>
<dbReference type="InterPro" id="IPR001849">
    <property type="entry name" value="PH_domain"/>
</dbReference>
<feature type="compositionally biased region" description="Low complexity" evidence="1">
    <location>
        <begin position="861"/>
        <end position="871"/>
    </location>
</feature>
<dbReference type="PROSITE" id="PS50190">
    <property type="entry name" value="SEC7"/>
    <property type="match status" value="1"/>
</dbReference>